<evidence type="ECO:0000259" key="3">
    <source>
        <dbReference type="PROSITE" id="PS51295"/>
    </source>
</evidence>
<evidence type="ECO:0000256" key="2">
    <source>
        <dbReference type="PROSITE-ProRule" id="PRU00626"/>
    </source>
</evidence>
<dbReference type="InterPro" id="IPR001890">
    <property type="entry name" value="RNA-binding_CRM"/>
</dbReference>
<dbReference type="PANTHER" id="PTHR40065">
    <property type="entry name" value="RNA-BINDING PROTEIN YHBY"/>
    <property type="match status" value="1"/>
</dbReference>
<dbReference type="AlphaFoldDB" id="A0A0K8QNV7"/>
<dbReference type="InterPro" id="IPR035920">
    <property type="entry name" value="YhbY-like_sf"/>
</dbReference>
<protein>
    <submittedName>
        <fullName evidence="4 5">RNA-binding protein</fullName>
    </submittedName>
</protein>
<organism evidence="5">
    <name type="scientific">Mizugakiibacter sediminis</name>
    <dbReference type="NCBI Taxonomy" id="1475481"/>
    <lineage>
        <taxon>Bacteria</taxon>
        <taxon>Pseudomonadati</taxon>
        <taxon>Pseudomonadota</taxon>
        <taxon>Gammaproteobacteria</taxon>
        <taxon>Lysobacterales</taxon>
        <taxon>Rhodanobacteraceae</taxon>
        <taxon>Mizugakiibacter</taxon>
    </lineage>
</organism>
<sequence length="98" mass="10602">MPLSPTQRRYLRGLAHPLKPVILLGAKGVSEAVLKELSLALDHHELIKVKLAGEDRAARAAQVQALLAGSGAELVQQIGHIACLYRRNADEPKLALPR</sequence>
<dbReference type="GO" id="GO:0003723">
    <property type="term" value="F:RNA binding"/>
    <property type="evidence" value="ECO:0007669"/>
    <property type="project" value="UniProtKB-UniRule"/>
</dbReference>
<keyword evidence="5" id="KW-0689">Ribosomal protein</keyword>
<evidence type="ECO:0000256" key="1">
    <source>
        <dbReference type="ARBA" id="ARBA00022884"/>
    </source>
</evidence>
<dbReference type="SMART" id="SM01103">
    <property type="entry name" value="CRS1_YhbY"/>
    <property type="match status" value="1"/>
</dbReference>
<keyword evidence="5" id="KW-0687">Ribonucleoprotein</keyword>
<evidence type="ECO:0000313" key="5">
    <source>
        <dbReference type="EMBL" id="GAP66564.1"/>
    </source>
</evidence>
<name>A0A0K8QNV7_9GAMM</name>
<dbReference type="OrthoDB" id="9797519at2"/>
<reference evidence="5" key="2">
    <citation type="submission" date="2015-08" db="EMBL/GenBank/DDBJ databases">
        <title>Complete DNA Sequence of Pseudomonas syringae pv. actinidiae, the Causal Agent of Kiwifruit Canker Disease.</title>
        <authorList>
            <person name="Rikkerink E.H.A."/>
            <person name="Fineran P.C."/>
        </authorList>
    </citation>
    <scope>NUCLEOTIDE SEQUENCE</scope>
    <source>
        <strain evidence="5">SkMP5</strain>
    </source>
</reference>
<keyword evidence="1 2" id="KW-0694">RNA-binding</keyword>
<dbReference type="Proteomes" id="UP000253740">
    <property type="component" value="Unassembled WGS sequence"/>
</dbReference>
<dbReference type="Gene3D" id="3.30.110.60">
    <property type="entry name" value="YhbY-like"/>
    <property type="match status" value="1"/>
</dbReference>
<dbReference type="PANTHER" id="PTHR40065:SF3">
    <property type="entry name" value="RNA-BINDING PROTEIN YHBY"/>
    <property type="match status" value="1"/>
</dbReference>
<reference evidence="4" key="1">
    <citation type="submission" date="2015-03" db="EMBL/GenBank/DDBJ databases">
        <title>Draft genome sequence of Mizugakiibacter sediminis skMP5.</title>
        <authorList>
            <person name="Watanabe T."/>
            <person name="Kojima H."/>
            <person name="Fukui M."/>
        </authorList>
    </citation>
    <scope>NUCLEOTIDE SEQUENCE</scope>
    <source>
        <strain evidence="4">SkMP5</strain>
    </source>
</reference>
<dbReference type="RefSeq" id="WP_062537163.1">
    <property type="nucleotide sequence ID" value="NZ_DF970218.1"/>
</dbReference>
<dbReference type="PROSITE" id="PS51295">
    <property type="entry name" value="CRM"/>
    <property type="match status" value="1"/>
</dbReference>
<dbReference type="InterPro" id="IPR017924">
    <property type="entry name" value="RNA-binding_YhbY"/>
</dbReference>
<proteinExistence type="predicted"/>
<dbReference type="EMBL" id="DF970218">
    <property type="protein sequence ID" value="GAP66564.1"/>
    <property type="molecule type" value="Genomic_DNA"/>
</dbReference>
<keyword evidence="6" id="KW-1185">Reference proteome</keyword>
<accession>A0A0K8QNV7</accession>
<dbReference type="HOGENOM" id="CLU_095994_2_0_6"/>
<dbReference type="GO" id="GO:0005840">
    <property type="term" value="C:ribosome"/>
    <property type="evidence" value="ECO:0007669"/>
    <property type="project" value="UniProtKB-KW"/>
</dbReference>
<dbReference type="NCBIfam" id="TIGR00253">
    <property type="entry name" value="RNA_bind_YhbY"/>
    <property type="match status" value="1"/>
</dbReference>
<dbReference type="STRING" id="1475481.GCA_000953855_01914"/>
<gene>
    <name evidence="4" type="ORF">MBSD_0512</name>
    <name evidence="5" type="ORF">MBSD_n1872</name>
</gene>
<dbReference type="Pfam" id="PF01985">
    <property type="entry name" value="CRS1_YhbY"/>
    <property type="match status" value="1"/>
</dbReference>
<evidence type="ECO:0000313" key="6">
    <source>
        <dbReference type="Proteomes" id="UP000253740"/>
    </source>
</evidence>
<dbReference type="EMBL" id="DF952378">
    <property type="protein sequence ID" value="GAN43997.1"/>
    <property type="molecule type" value="Genomic_DNA"/>
</dbReference>
<dbReference type="InterPro" id="IPR051925">
    <property type="entry name" value="RNA-binding_domain"/>
</dbReference>
<dbReference type="SUPFAM" id="SSF75471">
    <property type="entry name" value="YhbY-like"/>
    <property type="match status" value="1"/>
</dbReference>
<feature type="domain" description="CRM" evidence="3">
    <location>
        <begin position="1"/>
        <end position="97"/>
    </location>
</feature>
<evidence type="ECO:0000313" key="4">
    <source>
        <dbReference type="EMBL" id="GAN43997.1"/>
    </source>
</evidence>